<evidence type="ECO:0000256" key="3">
    <source>
        <dbReference type="RuleBase" id="RU000489"/>
    </source>
</evidence>
<dbReference type="PROSITE" id="PS51910">
    <property type="entry name" value="GH18_2"/>
    <property type="match status" value="1"/>
</dbReference>
<keyword evidence="5" id="KW-0472">Membrane</keyword>
<dbReference type="SMART" id="SM00636">
    <property type="entry name" value="Glyco_18"/>
    <property type="match status" value="1"/>
</dbReference>
<evidence type="ECO:0000256" key="1">
    <source>
        <dbReference type="ARBA" id="ARBA00022801"/>
    </source>
</evidence>
<evidence type="ECO:0000256" key="5">
    <source>
        <dbReference type="SAM" id="Phobius"/>
    </source>
</evidence>
<organism evidence="7 8">
    <name type="scientific">Candidatus Curtissbacteria bacterium GW2011_GWA1_40_16</name>
    <dbReference type="NCBI Taxonomy" id="1618405"/>
    <lineage>
        <taxon>Bacteria</taxon>
        <taxon>Candidatus Curtissiibacteriota</taxon>
    </lineage>
</organism>
<feature type="transmembrane region" description="Helical" evidence="5">
    <location>
        <begin position="15"/>
        <end position="36"/>
    </location>
</feature>
<comment type="caution">
    <text evidence="7">The sequence shown here is derived from an EMBL/GenBank/DDBJ whole genome shotgun (WGS) entry which is preliminary data.</text>
</comment>
<dbReference type="GO" id="GO:0008061">
    <property type="term" value="F:chitin binding"/>
    <property type="evidence" value="ECO:0007669"/>
    <property type="project" value="InterPro"/>
</dbReference>
<evidence type="ECO:0000313" key="7">
    <source>
        <dbReference type="EMBL" id="KKR50819.1"/>
    </source>
</evidence>
<proteinExistence type="inferred from homology"/>
<dbReference type="InterPro" id="IPR001579">
    <property type="entry name" value="Glyco_hydro_18_chit_AS"/>
</dbReference>
<name>A0A0G0RDN1_9BACT</name>
<dbReference type="InterPro" id="IPR001223">
    <property type="entry name" value="Glyco_hydro18_cat"/>
</dbReference>
<dbReference type="Gene3D" id="3.20.20.80">
    <property type="entry name" value="Glycosidases"/>
    <property type="match status" value="1"/>
</dbReference>
<dbReference type="InterPro" id="IPR017853">
    <property type="entry name" value="GH"/>
</dbReference>
<dbReference type="Proteomes" id="UP000034531">
    <property type="component" value="Unassembled WGS sequence"/>
</dbReference>
<accession>A0A0G0RDN1</accession>
<evidence type="ECO:0000313" key="8">
    <source>
        <dbReference type="Proteomes" id="UP000034531"/>
    </source>
</evidence>
<keyword evidence="1 3" id="KW-0378">Hydrolase</keyword>
<sequence length="403" mass="45449">MDLSLPDPLRRKHILALWSISAIVVAATFFLGLFLVSHNKNIQLLINPKLTAKANNEVFGFAPFWSLLKMDNIDWSTLTTFAYFSLPVDAGGTIDRNSYEWQVFGGNKLASLFNKASEFGVRRVVTLTQMDAGTIESFLTNQDSWQKLTDESVDIIKNRNLDGVNIDFEYIPSNDYLKKQFSDFVEFYSRQLHERLENPYITVSVLASSARFNRIYDISSLSKSTDGIFMMAYDYYTPGSESIGPSAPLYGYNNGRGPYWYDVSTAVEDFLKVADPKKIILGVPYYGWNYPAYNPAPRTQPVVGIRASATTADKLGTDKMLATTPLGGWDDTAKVSWRGYWDGNGWRVVYMEDKKSLAAKFDFAREKHLAGVGIWALGYDATDNDFWALLREKFSAGTLAFKL</sequence>
<keyword evidence="5" id="KW-1133">Transmembrane helix</keyword>
<dbReference type="AlphaFoldDB" id="A0A0G0RDN1"/>
<gene>
    <name evidence="7" type="ORF">UT84_C0006G0021</name>
</gene>
<dbReference type="SUPFAM" id="SSF51445">
    <property type="entry name" value="(Trans)glycosidases"/>
    <property type="match status" value="1"/>
</dbReference>
<evidence type="ECO:0000256" key="2">
    <source>
        <dbReference type="ARBA" id="ARBA00023295"/>
    </source>
</evidence>
<comment type="similarity">
    <text evidence="4">Belongs to the glycosyl hydrolase 18 family.</text>
</comment>
<evidence type="ECO:0000259" key="6">
    <source>
        <dbReference type="PROSITE" id="PS51910"/>
    </source>
</evidence>
<dbReference type="InterPro" id="IPR011583">
    <property type="entry name" value="Chitinase_II/V-like_cat"/>
</dbReference>
<dbReference type="EMBL" id="LBYI01000006">
    <property type="protein sequence ID" value="KKR50819.1"/>
    <property type="molecule type" value="Genomic_DNA"/>
</dbReference>
<evidence type="ECO:0000256" key="4">
    <source>
        <dbReference type="RuleBase" id="RU004453"/>
    </source>
</evidence>
<dbReference type="PROSITE" id="PS01095">
    <property type="entry name" value="GH18_1"/>
    <property type="match status" value="1"/>
</dbReference>
<reference evidence="7 8" key="1">
    <citation type="journal article" date="2015" name="Nature">
        <title>rRNA introns, odd ribosomes, and small enigmatic genomes across a large radiation of phyla.</title>
        <authorList>
            <person name="Brown C.T."/>
            <person name="Hug L.A."/>
            <person name="Thomas B.C."/>
            <person name="Sharon I."/>
            <person name="Castelle C.J."/>
            <person name="Singh A."/>
            <person name="Wilkins M.J."/>
            <person name="Williams K.H."/>
            <person name="Banfield J.F."/>
        </authorList>
    </citation>
    <scope>NUCLEOTIDE SEQUENCE [LARGE SCALE GENOMIC DNA]</scope>
</reference>
<protein>
    <submittedName>
        <fullName evidence="7">Glycosyl hydrolase, family 18</fullName>
    </submittedName>
</protein>
<dbReference type="PANTHER" id="PTHR46290">
    <property type="entry name" value="DI-N-ACETYLCHITOBIASE"/>
    <property type="match status" value="1"/>
</dbReference>
<dbReference type="Gene3D" id="3.10.50.10">
    <property type="match status" value="1"/>
</dbReference>
<dbReference type="Pfam" id="PF00704">
    <property type="entry name" value="Glyco_hydro_18"/>
    <property type="match status" value="1"/>
</dbReference>
<dbReference type="GO" id="GO:0004553">
    <property type="term" value="F:hydrolase activity, hydrolyzing O-glycosyl compounds"/>
    <property type="evidence" value="ECO:0007669"/>
    <property type="project" value="InterPro"/>
</dbReference>
<keyword evidence="5" id="KW-0812">Transmembrane</keyword>
<dbReference type="PANTHER" id="PTHR46290:SF1">
    <property type="entry name" value="DI-N-ACETYLCHITOBIASE"/>
    <property type="match status" value="1"/>
</dbReference>
<keyword evidence="2 3" id="KW-0326">Glycosidase</keyword>
<dbReference type="GO" id="GO:0009313">
    <property type="term" value="P:oligosaccharide catabolic process"/>
    <property type="evidence" value="ECO:0007669"/>
    <property type="project" value="TreeGrafter"/>
</dbReference>
<dbReference type="InterPro" id="IPR051887">
    <property type="entry name" value="GH18_Domain-Containing"/>
</dbReference>
<feature type="domain" description="GH18" evidence="6">
    <location>
        <begin position="56"/>
        <end position="397"/>
    </location>
</feature>
<dbReference type="InterPro" id="IPR029070">
    <property type="entry name" value="Chitinase_insertion_sf"/>
</dbReference>